<reference evidence="1" key="1">
    <citation type="journal article" date="2022" name="bioRxiv">
        <title>Population genetic analysis of Ophidiomyces ophidiicola, the causative agent of snake fungal disease, indicates recent introductions to the USA.</title>
        <authorList>
            <person name="Ladner J.T."/>
            <person name="Palmer J.M."/>
            <person name="Ettinger C.L."/>
            <person name="Stajich J.E."/>
            <person name="Farrell T.M."/>
            <person name="Glorioso B.M."/>
            <person name="Lawson B."/>
            <person name="Price S.J."/>
            <person name="Stengle A.G."/>
            <person name="Grear D.A."/>
            <person name="Lorch J.M."/>
        </authorList>
    </citation>
    <scope>NUCLEOTIDE SEQUENCE</scope>
    <source>
        <strain evidence="1">NWHC 24266-5</strain>
    </source>
</reference>
<sequence length="242" mass="26640">MNIMHRAEQKITCVGCHATFSRAYALMAHVESGSCEGFTEEQYRAQRIQKRATRAALESQIGGRRALPGACGTTASVAESLDGGVRLNILDDSELPIPERRMRDIVARASIGDEELDDATSEISGITHSTKQWPTMVLDDKNGKEKCDNDDLMAFSDLGIDDTEDSNMAANEEEIGELDDWGEAPPMESGEKRLKEHFTLWDTDQLYNTVLGAYVCPCDKVFKTPEEISDHLNSGIHDGGVV</sequence>
<evidence type="ECO:0000313" key="1">
    <source>
        <dbReference type="EMBL" id="KAI2390888.1"/>
    </source>
</evidence>
<dbReference type="EMBL" id="JALBCA010000015">
    <property type="protein sequence ID" value="KAI2390888.1"/>
    <property type="molecule type" value="Genomic_DNA"/>
</dbReference>
<name>A0ACB8V265_9EURO</name>
<proteinExistence type="predicted"/>
<accession>A0ACB8V265</accession>
<organism evidence="1">
    <name type="scientific">Ophidiomyces ophidiicola</name>
    <dbReference type="NCBI Taxonomy" id="1387563"/>
    <lineage>
        <taxon>Eukaryota</taxon>
        <taxon>Fungi</taxon>
        <taxon>Dikarya</taxon>
        <taxon>Ascomycota</taxon>
        <taxon>Pezizomycotina</taxon>
        <taxon>Eurotiomycetes</taxon>
        <taxon>Eurotiomycetidae</taxon>
        <taxon>Onygenales</taxon>
        <taxon>Onygenaceae</taxon>
        <taxon>Ophidiomyces</taxon>
    </lineage>
</organism>
<gene>
    <name evidence="1" type="ORF">LOY88_001475</name>
</gene>
<comment type="caution">
    <text evidence="1">The sequence shown here is derived from an EMBL/GenBank/DDBJ whole genome shotgun (WGS) entry which is preliminary data.</text>
</comment>
<protein>
    <submittedName>
        <fullName evidence="1">Uncharacterized protein</fullName>
    </submittedName>
</protein>